<keyword evidence="2" id="KW-1185">Reference proteome</keyword>
<dbReference type="AlphaFoldDB" id="B8HI41"/>
<geneLocation type="plasmid" evidence="1 2">
    <name>pACHL01</name>
</geneLocation>
<dbReference type="RefSeq" id="WP_012623105.1">
    <property type="nucleotide sequence ID" value="NC_011879.1"/>
</dbReference>
<accession>B8HI41</accession>
<gene>
    <name evidence="1" type="ordered locus">Achl_4137</name>
</gene>
<reference evidence="1" key="1">
    <citation type="submission" date="2009-01" db="EMBL/GenBank/DDBJ databases">
        <title>Complete sequence of plasmid1 of Arthrobacter chlorophenolicus A6.</title>
        <authorList>
            <consortium name="US DOE Joint Genome Institute"/>
            <person name="Lucas S."/>
            <person name="Copeland A."/>
            <person name="Lapidus A."/>
            <person name="Glavina del Rio T."/>
            <person name="Tice H."/>
            <person name="Bruce D."/>
            <person name="Goodwin L."/>
            <person name="Pitluck S."/>
            <person name="Goltsman E."/>
            <person name="Clum A."/>
            <person name="Larimer F."/>
            <person name="Land M."/>
            <person name="Hauser L."/>
            <person name="Kyrpides N."/>
            <person name="Mikhailova N."/>
            <person name="Jansson J."/>
            <person name="Richardson P."/>
        </authorList>
    </citation>
    <scope>NUCLEOTIDE SEQUENCE [LARGE SCALE GENOMIC DNA]</scope>
    <source>
        <strain evidence="1">A6</strain>
        <plasmid evidence="1">pACHL01</plasmid>
    </source>
</reference>
<proteinExistence type="predicted"/>
<dbReference type="Proteomes" id="UP000002505">
    <property type="component" value="Plasmid pACHL01"/>
</dbReference>
<protein>
    <submittedName>
        <fullName evidence="1">Uncharacterized protein</fullName>
    </submittedName>
</protein>
<evidence type="ECO:0000313" key="1">
    <source>
        <dbReference type="EMBL" id="ACL42088.1"/>
    </source>
</evidence>
<organism evidence="1 2">
    <name type="scientific">Pseudarthrobacter chlorophenolicus (strain ATCC 700700 / DSM 12829 / CIP 107037 / JCM 12360 / KCTC 9906 / NCIMB 13794 / A6)</name>
    <name type="common">Arthrobacter chlorophenolicus</name>
    <dbReference type="NCBI Taxonomy" id="452863"/>
    <lineage>
        <taxon>Bacteria</taxon>
        <taxon>Bacillati</taxon>
        <taxon>Actinomycetota</taxon>
        <taxon>Actinomycetes</taxon>
        <taxon>Micrococcales</taxon>
        <taxon>Micrococcaceae</taxon>
        <taxon>Pseudarthrobacter</taxon>
    </lineage>
</organism>
<keyword evidence="1" id="KW-0614">Plasmid</keyword>
<dbReference type="EMBL" id="CP001342">
    <property type="protein sequence ID" value="ACL42088.1"/>
    <property type="molecule type" value="Genomic_DNA"/>
</dbReference>
<dbReference type="KEGG" id="ach:Achl_4137"/>
<name>B8HI41_PSECP</name>
<dbReference type="HOGENOM" id="CLU_2875917_0_0_11"/>
<evidence type="ECO:0000313" key="2">
    <source>
        <dbReference type="Proteomes" id="UP000002505"/>
    </source>
</evidence>
<sequence>MSELNVKTTGRFVRVKGRADPGEVVGTINFGTTGMIRCFEVYFEADGLCATYAINKVHFVEPA</sequence>